<sequence length="316" mass="34152">MNILITGASGFVGRRLLATLAAQEGVFAQGASRRASRASGQDIVRCGNLSATCEWQHLLNGMDVVVHCAARAHVLNDSTNDPWAAFYQANVQGTLSLASQAVQAGVKRFVFISTIGVNGSKNTIPFTEHHLPQPVDPYARSKWQAEVGLKDIAKKTGLELVIVRPPLIYGPDAPGNFGLLSTVATKGLPLPLAGINNRRSFVSVWNLVDFIMHCINHPNASGETFLVADGEDVSTSELLYKLARAAGRPSRLFWLPASWLKAGATALGKRGVYDRLFDSLQVDASHARRTLGWVPPLSLDDGLERCFLHQDEGCIS</sequence>
<dbReference type="InterPro" id="IPR036291">
    <property type="entry name" value="NAD(P)-bd_dom_sf"/>
</dbReference>
<name>A0ABV7M743_9GAMM</name>
<dbReference type="SUPFAM" id="SSF51735">
    <property type="entry name" value="NAD(P)-binding Rossmann-fold domains"/>
    <property type="match status" value="1"/>
</dbReference>
<evidence type="ECO:0000259" key="1">
    <source>
        <dbReference type="Pfam" id="PF01370"/>
    </source>
</evidence>
<dbReference type="EMBL" id="JBHRUH010000031">
    <property type="protein sequence ID" value="MFC3293679.1"/>
    <property type="molecule type" value="Genomic_DNA"/>
</dbReference>
<accession>A0ABV7M743</accession>
<evidence type="ECO:0000313" key="3">
    <source>
        <dbReference type="Proteomes" id="UP001595640"/>
    </source>
</evidence>
<proteinExistence type="predicted"/>
<reference evidence="3" key="1">
    <citation type="journal article" date="2019" name="Int. J. Syst. Evol. Microbiol.">
        <title>The Global Catalogue of Microorganisms (GCM) 10K type strain sequencing project: providing services to taxonomists for standard genome sequencing and annotation.</title>
        <authorList>
            <consortium name="The Broad Institute Genomics Platform"/>
            <consortium name="The Broad Institute Genome Sequencing Center for Infectious Disease"/>
            <person name="Wu L."/>
            <person name="Ma J."/>
        </authorList>
    </citation>
    <scope>NUCLEOTIDE SEQUENCE [LARGE SCALE GENOMIC DNA]</scope>
    <source>
        <strain evidence="3">KCTC 12847</strain>
    </source>
</reference>
<comment type="caution">
    <text evidence="2">The sequence shown here is derived from an EMBL/GenBank/DDBJ whole genome shotgun (WGS) entry which is preliminary data.</text>
</comment>
<organism evidence="2 3">
    <name type="scientific">Modicisalibacter luteus</name>
    <dbReference type="NCBI Taxonomy" id="453962"/>
    <lineage>
        <taxon>Bacteria</taxon>
        <taxon>Pseudomonadati</taxon>
        <taxon>Pseudomonadota</taxon>
        <taxon>Gammaproteobacteria</taxon>
        <taxon>Oceanospirillales</taxon>
        <taxon>Halomonadaceae</taxon>
        <taxon>Modicisalibacter</taxon>
    </lineage>
</organism>
<dbReference type="Gene3D" id="3.40.50.720">
    <property type="entry name" value="NAD(P)-binding Rossmann-like Domain"/>
    <property type="match status" value="1"/>
</dbReference>
<dbReference type="PANTHER" id="PTHR43245:SF58">
    <property type="entry name" value="BLL5923 PROTEIN"/>
    <property type="match status" value="1"/>
</dbReference>
<feature type="domain" description="NAD-dependent epimerase/dehydratase" evidence="1">
    <location>
        <begin position="3"/>
        <end position="227"/>
    </location>
</feature>
<protein>
    <submittedName>
        <fullName evidence="2">NAD-dependent epimerase/dehydratase family protein</fullName>
    </submittedName>
</protein>
<evidence type="ECO:0000313" key="2">
    <source>
        <dbReference type="EMBL" id="MFC3293679.1"/>
    </source>
</evidence>
<dbReference type="Pfam" id="PF01370">
    <property type="entry name" value="Epimerase"/>
    <property type="match status" value="1"/>
</dbReference>
<keyword evidence="3" id="KW-1185">Reference proteome</keyword>
<dbReference type="Proteomes" id="UP001595640">
    <property type="component" value="Unassembled WGS sequence"/>
</dbReference>
<gene>
    <name evidence="2" type="ORF">ACFOEI_16645</name>
</gene>
<dbReference type="InterPro" id="IPR001509">
    <property type="entry name" value="Epimerase_deHydtase"/>
</dbReference>
<dbReference type="InterPro" id="IPR050177">
    <property type="entry name" value="Lipid_A_modif_metabolic_enz"/>
</dbReference>
<dbReference type="PANTHER" id="PTHR43245">
    <property type="entry name" value="BIFUNCTIONAL POLYMYXIN RESISTANCE PROTEIN ARNA"/>
    <property type="match status" value="1"/>
</dbReference>
<dbReference type="RefSeq" id="WP_051087957.1">
    <property type="nucleotide sequence ID" value="NZ_BMXD01000001.1"/>
</dbReference>